<dbReference type="InterPro" id="IPR036188">
    <property type="entry name" value="FAD/NAD-bd_sf"/>
</dbReference>
<evidence type="ECO:0000256" key="1">
    <source>
        <dbReference type="ARBA" id="ARBA00022630"/>
    </source>
</evidence>
<dbReference type="GeneID" id="41983217"/>
<evidence type="ECO:0000313" key="6">
    <source>
        <dbReference type="Proteomes" id="UP000431533"/>
    </source>
</evidence>
<dbReference type="PANTHER" id="PTHR46720">
    <property type="entry name" value="HYDROXYLASE, PUTATIVE (AFU_ORTHOLOGUE AFUA_3G01460)-RELATED"/>
    <property type="match status" value="1"/>
</dbReference>
<proteinExistence type="predicted"/>
<dbReference type="OrthoDB" id="417877at2759"/>
<evidence type="ECO:0000259" key="4">
    <source>
        <dbReference type="Pfam" id="PF01494"/>
    </source>
</evidence>
<dbReference type="FunFam" id="3.50.50.60:FF:000153">
    <property type="entry name" value="Salicylate hydroxylase, putative"/>
    <property type="match status" value="1"/>
</dbReference>
<feature type="domain" description="FAD-binding" evidence="4">
    <location>
        <begin position="14"/>
        <end position="381"/>
    </location>
</feature>
<dbReference type="InterPro" id="IPR051104">
    <property type="entry name" value="FAD_monoxygenase"/>
</dbReference>
<dbReference type="AlphaFoldDB" id="A0A8H8U1G9"/>
<dbReference type="GO" id="GO:0044550">
    <property type="term" value="P:secondary metabolite biosynthetic process"/>
    <property type="evidence" value="ECO:0007669"/>
    <property type="project" value="TreeGrafter"/>
</dbReference>
<name>A0A8H8U1G9_9HELO</name>
<gene>
    <name evidence="5" type="primary">atA_0</name>
    <name evidence="5" type="ORF">LHYA1_G003019</name>
</gene>
<dbReference type="PANTHER" id="PTHR46720:SF3">
    <property type="entry name" value="FAD-BINDING DOMAIN-CONTAINING PROTEIN-RELATED"/>
    <property type="match status" value="1"/>
</dbReference>
<dbReference type="GO" id="GO:0071949">
    <property type="term" value="F:FAD binding"/>
    <property type="evidence" value="ECO:0007669"/>
    <property type="project" value="InterPro"/>
</dbReference>
<sequence>MPPPLNTPKKPFHIAVCGGGIGGLCTTIGLLHQGISCTLYESAPAFAEIGAGVSIGPNALRALTLLDPGLSAGYEAIATGNADESKRRFWFEFNLGMKEGAWAESGRGLKAPGKEGERIAGVECGDRGQESVHRAHFLDVLVKRVPEGLARFGKRVERVERVGGKMVLGFEDGSSEEADAVIGCDGVKSVTRRILLGEDSEVLNPTFSHKYAYRGLVPMEKAVEAVGDALARNAQQYLGHHGHVLTFPIEKGKTMNVVAFQNKDGDWEDERWVLPMKREDMINDFAGWGESVQKILSLMENPDIWALFDHPPAPTYYKGRLAILGDAAHASTPHQGAGAGQAIEDAYILTHLLGKINCVEDIEDAFRAYDHVRRLRTQKVVVTSREAARLYEFEDETIGTDLDLLKKNLETRYSWIWDEDLLQQLKTAQDMMGLKSNL</sequence>
<comment type="caution">
    <text evidence="5">The sequence shown here is derived from an EMBL/GenBank/DDBJ whole genome shotgun (WGS) entry which is preliminary data.</text>
</comment>
<dbReference type="Gene3D" id="3.50.50.60">
    <property type="entry name" value="FAD/NAD(P)-binding domain"/>
    <property type="match status" value="1"/>
</dbReference>
<dbReference type="SUPFAM" id="SSF54373">
    <property type="entry name" value="FAD-linked reductases, C-terminal domain"/>
    <property type="match status" value="1"/>
</dbReference>
<reference evidence="5 6" key="1">
    <citation type="submission" date="2018-05" db="EMBL/GenBank/DDBJ databases">
        <title>Genome sequencing and assembly of the regulated plant pathogen Lachnellula willkommii and related sister species for the development of diagnostic species identification markers.</title>
        <authorList>
            <person name="Giroux E."/>
            <person name="Bilodeau G."/>
        </authorList>
    </citation>
    <scope>NUCLEOTIDE SEQUENCE [LARGE SCALE GENOMIC DNA]</scope>
    <source>
        <strain evidence="5 6">CBS 185.66</strain>
    </source>
</reference>
<dbReference type="RefSeq" id="XP_031006710.1">
    <property type="nucleotide sequence ID" value="XM_031147993.1"/>
</dbReference>
<protein>
    <submittedName>
        <fullName evidence="5">6-methylsalicylic acid decarboxylase</fullName>
    </submittedName>
</protein>
<organism evidence="5 6">
    <name type="scientific">Lachnellula hyalina</name>
    <dbReference type="NCBI Taxonomy" id="1316788"/>
    <lineage>
        <taxon>Eukaryota</taxon>
        <taxon>Fungi</taxon>
        <taxon>Dikarya</taxon>
        <taxon>Ascomycota</taxon>
        <taxon>Pezizomycotina</taxon>
        <taxon>Leotiomycetes</taxon>
        <taxon>Helotiales</taxon>
        <taxon>Lachnaceae</taxon>
        <taxon>Lachnellula</taxon>
    </lineage>
</organism>
<dbReference type="SUPFAM" id="SSF51905">
    <property type="entry name" value="FAD/NAD(P)-binding domain"/>
    <property type="match status" value="1"/>
</dbReference>
<evidence type="ECO:0000256" key="3">
    <source>
        <dbReference type="ARBA" id="ARBA00023002"/>
    </source>
</evidence>
<evidence type="ECO:0000313" key="5">
    <source>
        <dbReference type="EMBL" id="TVY27922.1"/>
    </source>
</evidence>
<dbReference type="PRINTS" id="PR00420">
    <property type="entry name" value="RNGMNOXGNASE"/>
</dbReference>
<evidence type="ECO:0000256" key="2">
    <source>
        <dbReference type="ARBA" id="ARBA00022827"/>
    </source>
</evidence>
<dbReference type="Proteomes" id="UP000431533">
    <property type="component" value="Unassembled WGS sequence"/>
</dbReference>
<keyword evidence="6" id="KW-1185">Reference proteome</keyword>
<dbReference type="GO" id="GO:0016491">
    <property type="term" value="F:oxidoreductase activity"/>
    <property type="evidence" value="ECO:0007669"/>
    <property type="project" value="UniProtKB-KW"/>
</dbReference>
<keyword evidence="2" id="KW-0274">FAD</keyword>
<dbReference type="EMBL" id="QGMH01000040">
    <property type="protein sequence ID" value="TVY27922.1"/>
    <property type="molecule type" value="Genomic_DNA"/>
</dbReference>
<dbReference type="InterPro" id="IPR002938">
    <property type="entry name" value="FAD-bd"/>
</dbReference>
<dbReference type="Pfam" id="PF01494">
    <property type="entry name" value="FAD_binding_3"/>
    <property type="match status" value="1"/>
</dbReference>
<keyword evidence="3" id="KW-0560">Oxidoreductase</keyword>
<accession>A0A8H8U1G9</accession>
<keyword evidence="1" id="KW-0285">Flavoprotein</keyword>